<organism evidence="3">
    <name type="scientific">Candidatus Methanogaster sp. ANME-2c ERB4</name>
    <dbReference type="NCBI Taxonomy" id="2759911"/>
    <lineage>
        <taxon>Archaea</taxon>
        <taxon>Methanobacteriati</taxon>
        <taxon>Methanobacteriota</taxon>
        <taxon>Stenosarchaea group</taxon>
        <taxon>Methanomicrobia</taxon>
        <taxon>Methanosarcinales</taxon>
        <taxon>ANME-2 cluster</taxon>
        <taxon>Candidatus Methanogasteraceae</taxon>
        <taxon>Candidatus Methanogaster</taxon>
    </lineage>
</organism>
<feature type="transmembrane region" description="Helical" evidence="1">
    <location>
        <begin position="166"/>
        <end position="185"/>
    </location>
</feature>
<keyword evidence="1" id="KW-1133">Transmembrane helix</keyword>
<keyword evidence="1" id="KW-0812">Transmembrane</keyword>
<protein>
    <submittedName>
        <fullName evidence="3">Uncharacterized protein</fullName>
    </submittedName>
</protein>
<dbReference type="EMBL" id="MT631312">
    <property type="protein sequence ID" value="QNO48141.1"/>
    <property type="molecule type" value="Genomic_DNA"/>
</dbReference>
<evidence type="ECO:0000313" key="2">
    <source>
        <dbReference type="EMBL" id="QNO41390.1"/>
    </source>
</evidence>
<reference evidence="3" key="1">
    <citation type="submission" date="2020-06" db="EMBL/GenBank/DDBJ databases">
        <title>Unique genomic features of the anaerobic methanotrophic archaea.</title>
        <authorList>
            <person name="Chadwick G.L."/>
            <person name="Skennerton C.T."/>
            <person name="Laso-Perez R."/>
            <person name="Leu A.O."/>
            <person name="Speth D.R."/>
            <person name="Yu H."/>
            <person name="Morgan-Lang C."/>
            <person name="Hatzenpichler R."/>
            <person name="Goudeau D."/>
            <person name="Malmstrom R."/>
            <person name="Brazelton W.J."/>
            <person name="Woyke T."/>
            <person name="Hallam S.J."/>
            <person name="Tyson G.W."/>
            <person name="Wegener G."/>
            <person name="Boetius A."/>
            <person name="Orphan V."/>
        </authorList>
    </citation>
    <scope>NUCLEOTIDE SEQUENCE</scope>
</reference>
<dbReference type="AlphaFoldDB" id="A0A7G9YGZ6"/>
<dbReference type="Pfam" id="PF24368">
    <property type="entry name" value="DUF7524"/>
    <property type="match status" value="1"/>
</dbReference>
<proteinExistence type="predicted"/>
<dbReference type="EMBL" id="MT631254">
    <property type="protein sequence ID" value="QNO47280.1"/>
    <property type="molecule type" value="Genomic_DNA"/>
</dbReference>
<dbReference type="InterPro" id="IPR055946">
    <property type="entry name" value="DUF7524"/>
</dbReference>
<evidence type="ECO:0000313" key="3">
    <source>
        <dbReference type="EMBL" id="QNO47280.1"/>
    </source>
</evidence>
<feature type="transmembrane region" description="Helical" evidence="1">
    <location>
        <begin position="141"/>
        <end position="160"/>
    </location>
</feature>
<dbReference type="EMBL" id="MT630632">
    <property type="protein sequence ID" value="QNO41390.1"/>
    <property type="molecule type" value="Genomic_DNA"/>
</dbReference>
<name>A0A7G9YGZ6_9EURY</name>
<gene>
    <name evidence="4" type="ORF">IFEFHKNF_00011</name>
    <name evidence="2" type="ORF">LPIJKFAB_00006</name>
    <name evidence="3" type="ORF">PLKNHHAI_00002</name>
</gene>
<evidence type="ECO:0000313" key="4">
    <source>
        <dbReference type="EMBL" id="QNO48141.1"/>
    </source>
</evidence>
<evidence type="ECO:0000256" key="1">
    <source>
        <dbReference type="SAM" id="Phobius"/>
    </source>
</evidence>
<keyword evidence="1" id="KW-0472">Membrane</keyword>
<sequence>MDQRTPLQQIILNRTRFNSIEFTVQHAEMVLPRGREHEFTIELVNYGAPTRVYLAPSHEIGEVIKFLQNDLVAAGKTVIRGVACIDTQQNGRISVTIGYGANTGSFDLEMIANSGPQIDVDPSLAIPASLSERDVSQRAPMTPAMSAIGVLIFVLAILSLLGMLPYFVGVISAILLLVLLITYAISPHIG</sequence>
<accession>A0A7G9YGZ6</accession>